<dbReference type="InterPro" id="IPR013785">
    <property type="entry name" value="Aldolase_TIM"/>
</dbReference>
<dbReference type="PANTHER" id="PTHR12128:SF66">
    <property type="entry name" value="4-HYDROXY-2-OXOGLUTARATE ALDOLASE, MITOCHONDRIAL"/>
    <property type="match status" value="1"/>
</dbReference>
<comment type="caution">
    <text evidence="3">The sequence shown here is derived from an EMBL/GenBank/DDBJ whole genome shotgun (WGS) entry which is preliminary data.</text>
</comment>
<dbReference type="GO" id="GO:0044281">
    <property type="term" value="P:small molecule metabolic process"/>
    <property type="evidence" value="ECO:0007669"/>
    <property type="project" value="UniProtKB-ARBA"/>
</dbReference>
<dbReference type="InterPro" id="IPR002220">
    <property type="entry name" value="DapA-like"/>
</dbReference>
<name>E6QIK5_9ZZZZ</name>
<dbReference type="PROSITE" id="PS00666">
    <property type="entry name" value="DHDPS_2"/>
    <property type="match status" value="1"/>
</dbReference>
<dbReference type="AlphaFoldDB" id="E6QIK5"/>
<dbReference type="EMBL" id="CABQ01000059">
    <property type="protein sequence ID" value="CBI07071.1"/>
    <property type="molecule type" value="Genomic_DNA"/>
</dbReference>
<dbReference type="InterPro" id="IPR020624">
    <property type="entry name" value="Schiff_base-form_aldolases_CS"/>
</dbReference>
<reference evidence="3" key="1">
    <citation type="submission" date="2009-10" db="EMBL/GenBank/DDBJ databases">
        <title>Diversity of trophic interactions inside an arsenic-rich microbial ecosystem.</title>
        <authorList>
            <person name="Bertin P.N."/>
            <person name="Heinrich-Salmeron A."/>
            <person name="Pelletier E."/>
            <person name="Goulhen-Chollet F."/>
            <person name="Arsene-Ploetze F."/>
            <person name="Gallien S."/>
            <person name="Calteau A."/>
            <person name="Vallenet D."/>
            <person name="Casiot C."/>
            <person name="Chane-Woon-Ming B."/>
            <person name="Giloteaux L."/>
            <person name="Barakat M."/>
            <person name="Bonnefoy V."/>
            <person name="Bruneel O."/>
            <person name="Chandler M."/>
            <person name="Cleiss J."/>
            <person name="Duran R."/>
            <person name="Elbaz-Poulichet F."/>
            <person name="Fonknechten N."/>
            <person name="Lauga B."/>
            <person name="Mornico D."/>
            <person name="Ortet P."/>
            <person name="Schaeffer C."/>
            <person name="Siguier P."/>
            <person name="Alexander Thil Smith A."/>
            <person name="Van Dorsselaer A."/>
            <person name="Weissenbach J."/>
            <person name="Medigue C."/>
            <person name="Le Paslier D."/>
        </authorList>
    </citation>
    <scope>NUCLEOTIDE SEQUENCE</scope>
</reference>
<evidence type="ECO:0000313" key="3">
    <source>
        <dbReference type="EMBL" id="CBI07071.1"/>
    </source>
</evidence>
<evidence type="ECO:0000256" key="1">
    <source>
        <dbReference type="ARBA" id="ARBA00023239"/>
    </source>
</evidence>
<dbReference type="Pfam" id="PF00701">
    <property type="entry name" value="DHDPS"/>
    <property type="match status" value="2"/>
</dbReference>
<dbReference type="InterPro" id="IPR020625">
    <property type="entry name" value="Schiff_base-form_aldolases_AS"/>
</dbReference>
<organism evidence="3">
    <name type="scientific">mine drainage metagenome</name>
    <dbReference type="NCBI Taxonomy" id="410659"/>
    <lineage>
        <taxon>unclassified sequences</taxon>
        <taxon>metagenomes</taxon>
        <taxon>ecological metagenomes</taxon>
    </lineage>
</organism>
<dbReference type="SMART" id="SM01130">
    <property type="entry name" value="DHDPS"/>
    <property type="match status" value="1"/>
</dbReference>
<proteinExistence type="predicted"/>
<keyword evidence="2" id="KW-0704">Schiff base</keyword>
<evidence type="ECO:0000256" key="2">
    <source>
        <dbReference type="ARBA" id="ARBA00023270"/>
    </source>
</evidence>
<dbReference type="SUPFAM" id="SSF51569">
    <property type="entry name" value="Aldolase"/>
    <property type="match status" value="2"/>
</dbReference>
<dbReference type="PROSITE" id="PS00665">
    <property type="entry name" value="DHDPS_1"/>
    <property type="match status" value="1"/>
</dbReference>
<dbReference type="PRINTS" id="PR00146">
    <property type="entry name" value="DHPICSNTHASE"/>
</dbReference>
<protein>
    <submittedName>
        <fullName evidence="3">Dihydrodipicolinate synthetase</fullName>
    </submittedName>
</protein>
<dbReference type="CDD" id="cd00408">
    <property type="entry name" value="DHDPS-like"/>
    <property type="match status" value="1"/>
</dbReference>
<dbReference type="PANTHER" id="PTHR12128">
    <property type="entry name" value="DIHYDRODIPICOLINATE SYNTHASE"/>
    <property type="match status" value="1"/>
</dbReference>
<accession>E6QIK5</accession>
<gene>
    <name evidence="3" type="ORF">CARN6_0380</name>
</gene>
<keyword evidence="1" id="KW-0456">Lyase</keyword>
<dbReference type="GO" id="GO:0008840">
    <property type="term" value="F:4-hydroxy-tetrahydrodipicolinate synthase activity"/>
    <property type="evidence" value="ECO:0007669"/>
    <property type="project" value="TreeGrafter"/>
</dbReference>
<sequence>MLFEGVFAAVPTPFYLDERVYLRKLEHNVARYSRTMLAGLVVLGSTGEAVALDDAESREVLRVAAQSASDEKVLVAGIGRESVHATVELAEYAATVGYDAVLVRNPCYYRPQLTHAALLHYYRLVADRSPLPVLLYSIPRFTAFEIPLEVVAELAQHPNIRGLKDSSGSVERIRSVVQATRTAPRHTATVTTLFEAVTGRMMQRKPSENASFISTENLISGSGSSAAAIAVPAPVPALKTRTREVGFQVLTGSISNLKESLDAGASGAVLAFAACAPQACQEIYSAWKEHDEALAMAKQQRIAEAASVIGGELGVAGLKYACDWNGYYGGRPRAPLLPLHADQQRLIEQLLETIRN</sequence>
<dbReference type="Gene3D" id="3.20.20.70">
    <property type="entry name" value="Aldolase class I"/>
    <property type="match status" value="1"/>
</dbReference>